<dbReference type="GO" id="GO:0005524">
    <property type="term" value="F:ATP binding"/>
    <property type="evidence" value="ECO:0007669"/>
    <property type="project" value="UniProtKB-KW"/>
</dbReference>
<dbReference type="GO" id="GO:0005975">
    <property type="term" value="P:carbohydrate metabolic process"/>
    <property type="evidence" value="ECO:0007669"/>
    <property type="project" value="InterPro"/>
</dbReference>
<keyword evidence="4 9" id="KW-0808">Transferase</keyword>
<accession>A0A7V8SY94</accession>
<name>A0A7V8SY94_9BACT</name>
<dbReference type="GO" id="GO:0005737">
    <property type="term" value="C:cytoplasm"/>
    <property type="evidence" value="ECO:0007669"/>
    <property type="project" value="TreeGrafter"/>
</dbReference>
<sequence>MFVLLMGPAGSGKTTIGILLAKQLSWGFADADDLHSPANKEKMSRGLGLSDDDRIPWLQAIHNAMDQWLAERRSVVLGCSALKRSYREQLGVDANSRDIKLVYLKGSYRLLLERLRARKGHYQLLSSQLADLEEPTDSITIEVSRSLEQIVAEIREQLGL</sequence>
<dbReference type="InterPro" id="IPR006001">
    <property type="entry name" value="Therm_gnt_kin"/>
</dbReference>
<dbReference type="Proteomes" id="UP000567293">
    <property type="component" value="Unassembled WGS sequence"/>
</dbReference>
<evidence type="ECO:0000256" key="1">
    <source>
        <dbReference type="ARBA" id="ARBA00004761"/>
    </source>
</evidence>
<proteinExistence type="inferred from homology"/>
<comment type="pathway">
    <text evidence="1">Carbohydrate acid metabolism.</text>
</comment>
<evidence type="ECO:0000313" key="11">
    <source>
        <dbReference type="Proteomes" id="UP000567293"/>
    </source>
</evidence>
<dbReference type="EC" id="2.7.1.12" evidence="3 9"/>
<dbReference type="SUPFAM" id="SSF52540">
    <property type="entry name" value="P-loop containing nucleoside triphosphate hydrolases"/>
    <property type="match status" value="1"/>
</dbReference>
<dbReference type="EMBL" id="JACDQQ010001689">
    <property type="protein sequence ID" value="MBA0086818.1"/>
    <property type="molecule type" value="Genomic_DNA"/>
</dbReference>
<keyword evidence="5 9" id="KW-0547">Nucleotide-binding</keyword>
<reference evidence="10" key="1">
    <citation type="submission" date="2020-06" db="EMBL/GenBank/DDBJ databases">
        <title>Legume-microbial interactions unlock mineral nutrients during tropical forest succession.</title>
        <authorList>
            <person name="Epihov D.Z."/>
        </authorList>
    </citation>
    <scope>NUCLEOTIDE SEQUENCE [LARGE SCALE GENOMIC DNA]</scope>
    <source>
        <strain evidence="10">Pan2503</strain>
    </source>
</reference>
<evidence type="ECO:0000256" key="2">
    <source>
        <dbReference type="ARBA" id="ARBA00008420"/>
    </source>
</evidence>
<keyword evidence="11" id="KW-1185">Reference proteome</keyword>
<keyword evidence="6 9" id="KW-0418">Kinase</keyword>
<dbReference type="GO" id="GO:0046316">
    <property type="term" value="F:gluconokinase activity"/>
    <property type="evidence" value="ECO:0007669"/>
    <property type="project" value="UniProtKB-EC"/>
</dbReference>
<evidence type="ECO:0000256" key="5">
    <source>
        <dbReference type="ARBA" id="ARBA00022741"/>
    </source>
</evidence>
<dbReference type="PANTHER" id="PTHR43442">
    <property type="entry name" value="GLUCONOKINASE-RELATED"/>
    <property type="match status" value="1"/>
</dbReference>
<dbReference type="InterPro" id="IPR027417">
    <property type="entry name" value="P-loop_NTPase"/>
</dbReference>
<keyword evidence="7 9" id="KW-0067">ATP-binding</keyword>
<comment type="similarity">
    <text evidence="2 9">Belongs to the gluconokinase GntK/GntV family.</text>
</comment>
<dbReference type="Pfam" id="PF01202">
    <property type="entry name" value="SKI"/>
    <property type="match status" value="1"/>
</dbReference>
<dbReference type="NCBIfam" id="TIGR01313">
    <property type="entry name" value="therm_gnt_kin"/>
    <property type="match status" value="1"/>
</dbReference>
<comment type="caution">
    <text evidence="10">The sequence shown here is derived from an EMBL/GenBank/DDBJ whole genome shotgun (WGS) entry which is preliminary data.</text>
</comment>
<evidence type="ECO:0000256" key="6">
    <source>
        <dbReference type="ARBA" id="ARBA00022777"/>
    </source>
</evidence>
<dbReference type="CDD" id="cd02021">
    <property type="entry name" value="GntK"/>
    <property type="match status" value="1"/>
</dbReference>
<evidence type="ECO:0000313" key="10">
    <source>
        <dbReference type="EMBL" id="MBA0086818.1"/>
    </source>
</evidence>
<dbReference type="Gene3D" id="3.40.50.300">
    <property type="entry name" value="P-loop containing nucleotide triphosphate hydrolases"/>
    <property type="match status" value="1"/>
</dbReference>
<organism evidence="10 11">
    <name type="scientific">Candidatus Acidiferrum panamense</name>
    <dbReference type="NCBI Taxonomy" id="2741543"/>
    <lineage>
        <taxon>Bacteria</taxon>
        <taxon>Pseudomonadati</taxon>
        <taxon>Acidobacteriota</taxon>
        <taxon>Terriglobia</taxon>
        <taxon>Candidatus Acidiferrales</taxon>
        <taxon>Candidatus Acidiferrum</taxon>
    </lineage>
</organism>
<evidence type="ECO:0000256" key="4">
    <source>
        <dbReference type="ARBA" id="ARBA00022679"/>
    </source>
</evidence>
<evidence type="ECO:0000256" key="9">
    <source>
        <dbReference type="RuleBase" id="RU363066"/>
    </source>
</evidence>
<dbReference type="InterPro" id="IPR031322">
    <property type="entry name" value="Shikimate/glucono_kinase"/>
</dbReference>
<comment type="catalytic activity">
    <reaction evidence="8 9">
        <text>D-gluconate + ATP = 6-phospho-D-gluconate + ADP + H(+)</text>
        <dbReference type="Rhea" id="RHEA:19433"/>
        <dbReference type="ChEBI" id="CHEBI:15378"/>
        <dbReference type="ChEBI" id="CHEBI:18391"/>
        <dbReference type="ChEBI" id="CHEBI:30616"/>
        <dbReference type="ChEBI" id="CHEBI:58759"/>
        <dbReference type="ChEBI" id="CHEBI:456216"/>
        <dbReference type="EC" id="2.7.1.12"/>
    </reaction>
</comment>
<gene>
    <name evidence="10" type="ORF">HRJ53_17695</name>
</gene>
<dbReference type="AlphaFoldDB" id="A0A7V8SY94"/>
<evidence type="ECO:0000256" key="7">
    <source>
        <dbReference type="ARBA" id="ARBA00022840"/>
    </source>
</evidence>
<evidence type="ECO:0000256" key="8">
    <source>
        <dbReference type="ARBA" id="ARBA00048090"/>
    </source>
</evidence>
<dbReference type="PANTHER" id="PTHR43442:SF3">
    <property type="entry name" value="GLUCONOKINASE-RELATED"/>
    <property type="match status" value="1"/>
</dbReference>
<protein>
    <recommendedName>
        <fullName evidence="3 9">Gluconokinase</fullName>
        <ecNumber evidence="3 9">2.7.1.12</ecNumber>
    </recommendedName>
</protein>
<evidence type="ECO:0000256" key="3">
    <source>
        <dbReference type="ARBA" id="ARBA00012054"/>
    </source>
</evidence>